<gene>
    <name evidence="2" type="ORF">Psi01_64060</name>
</gene>
<proteinExistence type="predicted"/>
<protein>
    <recommendedName>
        <fullName evidence="4">ABC-2 type transport system permease protein</fullName>
    </recommendedName>
</protein>
<feature type="transmembrane region" description="Helical" evidence="1">
    <location>
        <begin position="160"/>
        <end position="180"/>
    </location>
</feature>
<keyword evidence="3" id="KW-1185">Reference proteome</keyword>
<feature type="transmembrane region" description="Helical" evidence="1">
    <location>
        <begin position="17"/>
        <end position="38"/>
    </location>
</feature>
<feature type="transmembrane region" description="Helical" evidence="1">
    <location>
        <begin position="123"/>
        <end position="148"/>
    </location>
</feature>
<dbReference type="PANTHER" id="PTHR37305">
    <property type="entry name" value="INTEGRAL MEMBRANE PROTEIN-RELATED"/>
    <property type="match status" value="1"/>
</dbReference>
<dbReference type="Proteomes" id="UP000619788">
    <property type="component" value="Unassembled WGS sequence"/>
</dbReference>
<keyword evidence="1" id="KW-0472">Membrane</keyword>
<keyword evidence="1" id="KW-1133">Transmembrane helix</keyword>
<dbReference type="AlphaFoldDB" id="A0A8J3WQG8"/>
<evidence type="ECO:0008006" key="4">
    <source>
        <dbReference type="Google" id="ProtNLM"/>
    </source>
</evidence>
<organism evidence="2 3">
    <name type="scientific">Planobispora siamensis</name>
    <dbReference type="NCBI Taxonomy" id="936338"/>
    <lineage>
        <taxon>Bacteria</taxon>
        <taxon>Bacillati</taxon>
        <taxon>Actinomycetota</taxon>
        <taxon>Actinomycetes</taxon>
        <taxon>Streptosporangiales</taxon>
        <taxon>Streptosporangiaceae</taxon>
        <taxon>Planobispora</taxon>
    </lineage>
</organism>
<reference evidence="2 3" key="1">
    <citation type="submission" date="2021-01" db="EMBL/GenBank/DDBJ databases">
        <title>Whole genome shotgun sequence of Planobispora siamensis NBRC 107568.</title>
        <authorList>
            <person name="Komaki H."/>
            <person name="Tamura T."/>
        </authorList>
    </citation>
    <scope>NUCLEOTIDE SEQUENCE [LARGE SCALE GENOMIC DNA]</scope>
    <source>
        <strain evidence="2 3">NBRC 107568</strain>
    </source>
</reference>
<evidence type="ECO:0000313" key="2">
    <source>
        <dbReference type="EMBL" id="GIH95776.1"/>
    </source>
</evidence>
<dbReference type="Pfam" id="PF12679">
    <property type="entry name" value="ABC2_membrane_2"/>
    <property type="match status" value="1"/>
</dbReference>
<feature type="transmembrane region" description="Helical" evidence="1">
    <location>
        <begin position="68"/>
        <end position="89"/>
    </location>
</feature>
<feature type="transmembrane region" description="Helical" evidence="1">
    <location>
        <begin position="238"/>
        <end position="256"/>
    </location>
</feature>
<dbReference type="GO" id="GO:0140359">
    <property type="term" value="F:ABC-type transporter activity"/>
    <property type="evidence" value="ECO:0007669"/>
    <property type="project" value="InterPro"/>
</dbReference>
<dbReference type="RefSeq" id="WP_204067863.1">
    <property type="nucleotide sequence ID" value="NZ_BOOJ01000057.1"/>
</dbReference>
<comment type="caution">
    <text evidence="2">The sequence shown here is derived from an EMBL/GenBank/DDBJ whole genome shotgun (WGS) entry which is preliminary data.</text>
</comment>
<feature type="transmembrane region" description="Helical" evidence="1">
    <location>
        <begin position="187"/>
        <end position="206"/>
    </location>
</feature>
<dbReference type="PANTHER" id="PTHR37305:SF1">
    <property type="entry name" value="MEMBRANE PROTEIN"/>
    <property type="match status" value="1"/>
</dbReference>
<keyword evidence="1" id="KW-0812">Transmembrane</keyword>
<sequence length="264" mass="27895">MFHNVFLKSLRDQRRALLGWSASLAVLVIVMGAIFPLMRDMADLDKLMASYPEAFKELFNIEAMTTGVGFMNAELFSALLPALFIVLGIGRGARLVAGEEEAGTLETLLVTPLSPVRLLLQQAAVLAVTVIALGAVLFVSMSAASALFDMDIGVAEAATGALSMTLLGIEYGWLALAVGAVTGRRTVAVAVATVMAFAGYVLYVAGEFVDALEPWRPISPFHQALEGGPLGAGLPVSYVWMVIVPVVLLAAALPVFDRRDIATA</sequence>
<dbReference type="GO" id="GO:0005886">
    <property type="term" value="C:plasma membrane"/>
    <property type="evidence" value="ECO:0007669"/>
    <property type="project" value="UniProtKB-SubCell"/>
</dbReference>
<accession>A0A8J3WQG8</accession>
<evidence type="ECO:0000256" key="1">
    <source>
        <dbReference type="SAM" id="Phobius"/>
    </source>
</evidence>
<dbReference type="EMBL" id="BOOJ01000057">
    <property type="protein sequence ID" value="GIH95776.1"/>
    <property type="molecule type" value="Genomic_DNA"/>
</dbReference>
<evidence type="ECO:0000313" key="3">
    <source>
        <dbReference type="Proteomes" id="UP000619788"/>
    </source>
</evidence>
<name>A0A8J3WQG8_9ACTN</name>